<organism evidence="1 2">
    <name type="scientific">Lutimaribacter saemankumensis</name>
    <dbReference type="NCBI Taxonomy" id="490829"/>
    <lineage>
        <taxon>Bacteria</taxon>
        <taxon>Pseudomonadati</taxon>
        <taxon>Pseudomonadota</taxon>
        <taxon>Alphaproteobacteria</taxon>
        <taxon>Rhodobacterales</taxon>
        <taxon>Roseobacteraceae</taxon>
        <taxon>Lutimaribacter</taxon>
    </lineage>
</organism>
<protein>
    <submittedName>
        <fullName evidence="1">Ring-1,2-phenylacetyl-CoA epoxidase subunit PaaC</fullName>
    </submittedName>
</protein>
<name>A0A1G8Q0K6_9RHOB</name>
<accession>A0A1G8Q0K6</accession>
<proteinExistence type="predicted"/>
<sequence>MAIFEAILELADDHLVLGHRISEWCGHAPMLEEDLAMPNMALDLIGTSRTLYDHAGKLEGKGQSEDDLAYLRGEREYRNCLLVERPNEDFAHTMLRSLYFAAFMRPYWLKTLEMTNDETVRGVAGKAEKEMAYHIRHAGEWVIRLGDGTEESAARMRDAVAALHIYTDELFESSPAAAEAERAGVLPVRADLRAAWDEVIGQVFAEAFLEAPEVPYPQTGGRKGLHGEGLGHLLAEMQSVYRAHPGATW</sequence>
<keyword evidence="2" id="KW-1185">Reference proteome</keyword>
<dbReference type="SUPFAM" id="SSF47240">
    <property type="entry name" value="Ferritin-like"/>
    <property type="match status" value="1"/>
</dbReference>
<dbReference type="AlphaFoldDB" id="A0A1G8Q0K6"/>
<dbReference type="GO" id="GO:0005829">
    <property type="term" value="C:cytosol"/>
    <property type="evidence" value="ECO:0007669"/>
    <property type="project" value="TreeGrafter"/>
</dbReference>
<reference evidence="1 2" key="1">
    <citation type="submission" date="2016-10" db="EMBL/GenBank/DDBJ databases">
        <authorList>
            <person name="de Groot N.N."/>
        </authorList>
    </citation>
    <scope>NUCLEOTIDE SEQUENCE [LARGE SCALE GENOMIC DNA]</scope>
    <source>
        <strain evidence="1 2">DSM 28010</strain>
    </source>
</reference>
<dbReference type="RefSeq" id="WP_090029226.1">
    <property type="nucleotide sequence ID" value="NZ_FNEB01000007.1"/>
</dbReference>
<dbReference type="InterPro" id="IPR012347">
    <property type="entry name" value="Ferritin-like"/>
</dbReference>
<dbReference type="InterPro" id="IPR009078">
    <property type="entry name" value="Ferritin-like_SF"/>
</dbReference>
<dbReference type="PIRSF" id="PIRSF037834">
    <property type="entry name" value="PA_CoA_Oase3"/>
    <property type="match status" value="1"/>
</dbReference>
<dbReference type="EMBL" id="FNEB01000007">
    <property type="protein sequence ID" value="SDI97995.1"/>
    <property type="molecule type" value="Genomic_DNA"/>
</dbReference>
<dbReference type="InterPro" id="IPR007814">
    <property type="entry name" value="PaaA_PaaC"/>
</dbReference>
<dbReference type="PANTHER" id="PTHR30458:SF0">
    <property type="entry name" value="1,2-PHENYLACETYL-COA EPOXIDASE, SUBUNIT C"/>
    <property type="match status" value="1"/>
</dbReference>
<dbReference type="GO" id="GO:0010124">
    <property type="term" value="P:phenylacetate catabolic process"/>
    <property type="evidence" value="ECO:0007669"/>
    <property type="project" value="InterPro"/>
</dbReference>
<dbReference type="Proteomes" id="UP000199340">
    <property type="component" value="Unassembled WGS sequence"/>
</dbReference>
<evidence type="ECO:0000313" key="1">
    <source>
        <dbReference type="EMBL" id="SDI97995.1"/>
    </source>
</evidence>
<dbReference type="InterPro" id="IPR052703">
    <property type="entry name" value="Aromatic_CoA_ox/epox"/>
</dbReference>
<dbReference type="NCBIfam" id="TIGR02158">
    <property type="entry name" value="PA_CoA_Oxy3"/>
    <property type="match status" value="1"/>
</dbReference>
<evidence type="ECO:0000313" key="2">
    <source>
        <dbReference type="Proteomes" id="UP000199340"/>
    </source>
</evidence>
<dbReference type="Gene3D" id="1.20.1260.10">
    <property type="match status" value="1"/>
</dbReference>
<gene>
    <name evidence="1" type="ORF">SAMN05421850_10758</name>
</gene>
<dbReference type="OrthoDB" id="9789947at2"/>
<dbReference type="Pfam" id="PF05138">
    <property type="entry name" value="PaaA_PaaC"/>
    <property type="match status" value="1"/>
</dbReference>
<dbReference type="STRING" id="490829.SAMN05421850_10758"/>
<dbReference type="PANTHER" id="PTHR30458">
    <property type="entry name" value="PHENYLACETIC ACID DEGRADATION PROTEIN PAA"/>
    <property type="match status" value="1"/>
</dbReference>
<dbReference type="InterPro" id="IPR011882">
    <property type="entry name" value="PaaC"/>
</dbReference>